<keyword evidence="4" id="KW-1185">Reference proteome</keyword>
<comment type="similarity">
    <text evidence="1">Belongs to the AHA1 family.</text>
</comment>
<dbReference type="Proteomes" id="UP001211544">
    <property type="component" value="Plasmid pGABEKP28_1"/>
</dbReference>
<protein>
    <submittedName>
        <fullName evidence="3">SRPBCC domain-containing protein</fullName>
    </submittedName>
</protein>
<sequence length="142" mass="15901">MDTVNFWKKTYALNMDATPQKVWNAFVDTTRWKLWNPGVKSVQMEGDFITGSWFSMELPDGNIIRSQLIDVLAGNYFIDETWLGETMVRVEHRVQDTDAGQSQITYIISAQGPDAQASGEAASEDFPEVLAGLSAYLANQMV</sequence>
<organism evidence="3 4">
    <name type="scientific">Pantoea piersonii</name>
    <dbReference type="NCBI Taxonomy" id="2364647"/>
    <lineage>
        <taxon>Bacteria</taxon>
        <taxon>Pseudomonadati</taxon>
        <taxon>Pseudomonadota</taxon>
        <taxon>Gammaproteobacteria</taxon>
        <taxon>Enterobacterales</taxon>
        <taxon>Erwiniaceae</taxon>
        <taxon>Pantoea</taxon>
    </lineage>
</organism>
<evidence type="ECO:0000259" key="2">
    <source>
        <dbReference type="Pfam" id="PF08327"/>
    </source>
</evidence>
<geneLocation type="plasmid" evidence="3 4">
    <name>pGABEKP28_1</name>
</geneLocation>
<dbReference type="RefSeq" id="WP_269950417.1">
    <property type="nucleotide sequence ID" value="NZ_CP104759.1"/>
</dbReference>
<accession>A0AAJ5QNN4</accession>
<evidence type="ECO:0000313" key="3">
    <source>
        <dbReference type="EMBL" id="WBG92904.1"/>
    </source>
</evidence>
<evidence type="ECO:0000256" key="1">
    <source>
        <dbReference type="ARBA" id="ARBA00006817"/>
    </source>
</evidence>
<keyword evidence="3" id="KW-0614">Plasmid</keyword>
<dbReference type="Pfam" id="PF08327">
    <property type="entry name" value="AHSA1"/>
    <property type="match status" value="1"/>
</dbReference>
<dbReference type="AlphaFoldDB" id="A0AAJ5QNN4"/>
<feature type="domain" description="Activator of Hsp90 ATPase homologue 1/2-like C-terminal" evidence="2">
    <location>
        <begin position="16"/>
        <end position="137"/>
    </location>
</feature>
<evidence type="ECO:0000313" key="4">
    <source>
        <dbReference type="Proteomes" id="UP001211544"/>
    </source>
</evidence>
<dbReference type="KEGG" id="kpie:N5580_19930"/>
<dbReference type="Gene3D" id="3.30.530.20">
    <property type="match status" value="1"/>
</dbReference>
<dbReference type="InterPro" id="IPR023393">
    <property type="entry name" value="START-like_dom_sf"/>
</dbReference>
<reference evidence="3 4" key="1">
    <citation type="journal article" date="2022" name="J Glob Antimicrob Resist">
        <title>First complete genome of a multidrug resistant strain of the novel human pathogen Kalamiella piersonii (GABEKP28) identified in human saliva.</title>
        <authorList>
            <person name="McDonagh F."/>
            <person name="Singh N.K."/>
            <person name="Venkateswaran K."/>
            <person name="Lonappan A.M."/>
            <person name="Hallahan B."/>
            <person name="Tuohy A."/>
            <person name="Burke L."/>
            <person name="Kovarova A."/>
            <person name="Miliotis G."/>
        </authorList>
    </citation>
    <scope>NUCLEOTIDE SEQUENCE [LARGE SCALE GENOMIC DNA]</scope>
    <source>
        <strain evidence="3 4">GABEKP28</strain>
    </source>
</reference>
<gene>
    <name evidence="3" type="ORF">N5580_19930</name>
</gene>
<proteinExistence type="inferred from homology"/>
<dbReference type="SUPFAM" id="SSF55961">
    <property type="entry name" value="Bet v1-like"/>
    <property type="match status" value="1"/>
</dbReference>
<name>A0AAJ5QNN4_9GAMM</name>
<dbReference type="EMBL" id="CP104759">
    <property type="protein sequence ID" value="WBG92904.1"/>
    <property type="molecule type" value="Genomic_DNA"/>
</dbReference>
<dbReference type="InterPro" id="IPR013538">
    <property type="entry name" value="ASHA1/2-like_C"/>
</dbReference>